<evidence type="ECO:0000256" key="7">
    <source>
        <dbReference type="ARBA" id="ARBA00023136"/>
    </source>
</evidence>
<feature type="transmembrane region" description="Helical" evidence="9">
    <location>
        <begin position="21"/>
        <end position="42"/>
    </location>
</feature>
<evidence type="ECO:0000256" key="8">
    <source>
        <dbReference type="SAM" id="MobiDB-lite"/>
    </source>
</evidence>
<feature type="transmembrane region" description="Helical" evidence="9">
    <location>
        <begin position="48"/>
        <end position="70"/>
    </location>
</feature>
<feature type="compositionally biased region" description="Basic and acidic residues" evidence="8">
    <location>
        <begin position="426"/>
        <end position="448"/>
    </location>
</feature>
<dbReference type="Pfam" id="PF01490">
    <property type="entry name" value="Aa_trans"/>
    <property type="match status" value="1"/>
</dbReference>
<dbReference type="PANTHER" id="PTHR22950:SF458">
    <property type="entry name" value="SODIUM-COUPLED NEUTRAL AMINO ACID TRANSPORTER 11-RELATED"/>
    <property type="match status" value="1"/>
</dbReference>
<feature type="transmembrane region" description="Helical" evidence="9">
    <location>
        <begin position="517"/>
        <end position="540"/>
    </location>
</feature>
<comment type="caution">
    <text evidence="11">The sequence shown here is derived from an EMBL/GenBank/DDBJ whole genome shotgun (WGS) entry which is preliminary data.</text>
</comment>
<evidence type="ECO:0000256" key="1">
    <source>
        <dbReference type="ARBA" id="ARBA00004141"/>
    </source>
</evidence>
<feature type="transmembrane region" description="Helical" evidence="9">
    <location>
        <begin position="162"/>
        <end position="180"/>
    </location>
</feature>
<sequence>MAPNRSNSMDRPGSGNCSIMEVSFNILNCTVGSGILALAFAIKESGFGLGIVLSIAVAMLTWLALYILIISGKKINVYKYAILCEATMGSFGFYLLNSVIFFQSAGACITYMIVVGDTIPIILDVLGFAVSRRWVILVSSLLFILPLLFYRSIGSLAKVSMISVMTLPPILFAVAVRGMYYAPEHKRSYDFVGDNVFPAIGVMAFAMLSTQTAFMNFTTMAQPTRKAWGQATGIAVSLSWLISFVFAIIGFMAFGEDVQPNIFNSFPLTDGLINFGRGLLGFSMFLTFPQAFYPARAALHKVLGHEDNHIVPTDSEHFYTTLALFFPILGFGVFIADLGLLYQLIGGFCSTFLAYIIPGACYFLIFWRKDPSSLRRLSKLPSNDSLESQAGEGSVGEHGRESRYEDDDVNSLENVEDGDDDDEEERVLKQKLEQDKKSELGLEEEGRPIRQHRPTLSNNGGATASTPILSRHQLHYGSSGGSSSSDLQATTGLYSSSHNNYSSIRGSNGGVERKTELWLDVGAGILVIFGVFVMIISTTLTLKKMAGYV</sequence>
<feature type="region of interest" description="Disordered" evidence="8">
    <location>
        <begin position="379"/>
        <end position="465"/>
    </location>
</feature>
<evidence type="ECO:0000256" key="9">
    <source>
        <dbReference type="SAM" id="Phobius"/>
    </source>
</evidence>
<reference evidence="11 12" key="1">
    <citation type="journal article" date="2020" name="Fungal Divers.">
        <title>Resolving the Mortierellaceae phylogeny through synthesis of multi-gene phylogenetics and phylogenomics.</title>
        <authorList>
            <person name="Vandepol N."/>
            <person name="Liber J."/>
            <person name="Desiro A."/>
            <person name="Na H."/>
            <person name="Kennedy M."/>
            <person name="Barry K."/>
            <person name="Grigoriev I.V."/>
            <person name="Miller A.N."/>
            <person name="O'Donnell K."/>
            <person name="Stajich J.E."/>
            <person name="Bonito G."/>
        </authorList>
    </citation>
    <scope>NUCLEOTIDE SEQUENCE [LARGE SCALE GENOMIC DNA]</scope>
    <source>
        <strain evidence="11 12">AD045</strain>
    </source>
</reference>
<keyword evidence="12" id="KW-1185">Reference proteome</keyword>
<feature type="compositionally biased region" description="Polar residues" evidence="8">
    <location>
        <begin position="454"/>
        <end position="465"/>
    </location>
</feature>
<dbReference type="PANTHER" id="PTHR22950">
    <property type="entry name" value="AMINO ACID TRANSPORTER"/>
    <property type="match status" value="1"/>
</dbReference>
<evidence type="ECO:0000256" key="3">
    <source>
        <dbReference type="ARBA" id="ARBA00022448"/>
    </source>
</evidence>
<keyword evidence="4 9" id="KW-0812">Transmembrane</keyword>
<name>A0ABQ7K9X1_9FUNG</name>
<evidence type="ECO:0000313" key="11">
    <source>
        <dbReference type="EMBL" id="KAG0294468.1"/>
    </source>
</evidence>
<accession>A0ABQ7K9X1</accession>
<evidence type="ECO:0000256" key="2">
    <source>
        <dbReference type="ARBA" id="ARBA00008066"/>
    </source>
</evidence>
<dbReference type="EMBL" id="JAAAIM010000118">
    <property type="protein sequence ID" value="KAG0294468.1"/>
    <property type="molecule type" value="Genomic_DNA"/>
</dbReference>
<evidence type="ECO:0000256" key="5">
    <source>
        <dbReference type="ARBA" id="ARBA00022970"/>
    </source>
</evidence>
<evidence type="ECO:0000256" key="4">
    <source>
        <dbReference type="ARBA" id="ARBA00022692"/>
    </source>
</evidence>
<organism evidence="11 12">
    <name type="scientific">Linnemannia gamsii</name>
    <dbReference type="NCBI Taxonomy" id="64522"/>
    <lineage>
        <taxon>Eukaryota</taxon>
        <taxon>Fungi</taxon>
        <taxon>Fungi incertae sedis</taxon>
        <taxon>Mucoromycota</taxon>
        <taxon>Mortierellomycotina</taxon>
        <taxon>Mortierellomycetes</taxon>
        <taxon>Mortierellales</taxon>
        <taxon>Mortierellaceae</taxon>
        <taxon>Linnemannia</taxon>
    </lineage>
</organism>
<feature type="transmembrane region" description="Helical" evidence="9">
    <location>
        <begin position="316"/>
        <end position="335"/>
    </location>
</feature>
<keyword evidence="6 9" id="KW-1133">Transmembrane helix</keyword>
<feature type="transmembrane region" description="Helical" evidence="9">
    <location>
        <begin position="341"/>
        <end position="367"/>
    </location>
</feature>
<evidence type="ECO:0000259" key="10">
    <source>
        <dbReference type="Pfam" id="PF01490"/>
    </source>
</evidence>
<keyword evidence="3" id="KW-0813">Transport</keyword>
<feature type="domain" description="Amino acid transporter transmembrane" evidence="10">
    <location>
        <begin position="17"/>
        <end position="370"/>
    </location>
</feature>
<protein>
    <recommendedName>
        <fullName evidence="10">Amino acid transporter transmembrane domain-containing protein</fullName>
    </recommendedName>
</protein>
<feature type="transmembrane region" description="Helical" evidence="9">
    <location>
        <begin position="91"/>
        <end position="114"/>
    </location>
</feature>
<feature type="transmembrane region" description="Helical" evidence="9">
    <location>
        <begin position="275"/>
        <end position="295"/>
    </location>
</feature>
<comment type="subcellular location">
    <subcellularLocation>
        <location evidence="1">Membrane</location>
        <topology evidence="1">Multi-pass membrane protein</topology>
    </subcellularLocation>
</comment>
<proteinExistence type="inferred from homology"/>
<dbReference type="Proteomes" id="UP001194696">
    <property type="component" value="Unassembled WGS sequence"/>
</dbReference>
<keyword evidence="7 9" id="KW-0472">Membrane</keyword>
<dbReference type="InterPro" id="IPR013057">
    <property type="entry name" value="AA_transpt_TM"/>
</dbReference>
<feature type="transmembrane region" description="Helical" evidence="9">
    <location>
        <begin position="200"/>
        <end position="219"/>
    </location>
</feature>
<gene>
    <name evidence="11" type="ORF">BGZ96_001127</name>
</gene>
<evidence type="ECO:0000256" key="6">
    <source>
        <dbReference type="ARBA" id="ARBA00022989"/>
    </source>
</evidence>
<evidence type="ECO:0000313" key="12">
    <source>
        <dbReference type="Proteomes" id="UP001194696"/>
    </source>
</evidence>
<feature type="compositionally biased region" description="Acidic residues" evidence="8">
    <location>
        <begin position="404"/>
        <end position="425"/>
    </location>
</feature>
<feature type="transmembrane region" description="Helical" evidence="9">
    <location>
        <begin position="231"/>
        <end position="255"/>
    </location>
</feature>
<keyword evidence="5" id="KW-0029">Amino-acid transport</keyword>
<comment type="similarity">
    <text evidence="2">Belongs to the amino acid/polyamine transporter 2 family.</text>
</comment>
<feature type="transmembrane region" description="Helical" evidence="9">
    <location>
        <begin position="134"/>
        <end position="150"/>
    </location>
</feature>